<dbReference type="Proteomes" id="UP000829720">
    <property type="component" value="Unassembled WGS sequence"/>
</dbReference>
<sequence>MVCFIWLLFLVFSTTFVCAESDGKLVSLNCQSENHGVFGQDTLLKCSATCKNQVMEIVSLVWRHAGQRKPLVIHSKDSGEDNKVISLKVTANYMKPKMNSVPEKDIKDDDEVTIFCNASGGFPKGMIHWFDQIGTNWTRSAELTEGEEEDSEEFTLQFKQQQLGTETSEDDKNTKAIVAISVVIGSLVVGLLVLVLVRQWRSRRPQYVDGYSGSMTVGEYTETQDVDLKNKNLLSEDI</sequence>
<feature type="domain" description="Ig-like" evidence="3">
    <location>
        <begin position="96"/>
        <end position="130"/>
    </location>
</feature>
<keyword evidence="1" id="KW-0812">Transmembrane</keyword>
<evidence type="ECO:0000313" key="5">
    <source>
        <dbReference type="Proteomes" id="UP000829720"/>
    </source>
</evidence>
<proteinExistence type="predicted"/>
<name>A0A8T3DR92_9TELE</name>
<dbReference type="Gene3D" id="2.60.40.10">
    <property type="entry name" value="Immunoglobulins"/>
    <property type="match status" value="1"/>
</dbReference>
<reference evidence="4" key="1">
    <citation type="submission" date="2021-01" db="EMBL/GenBank/DDBJ databases">
        <authorList>
            <person name="Zahm M."/>
            <person name="Roques C."/>
            <person name="Cabau C."/>
            <person name="Klopp C."/>
            <person name="Donnadieu C."/>
            <person name="Jouanno E."/>
            <person name="Lampietro C."/>
            <person name="Louis A."/>
            <person name="Herpin A."/>
            <person name="Echchiki A."/>
            <person name="Berthelot C."/>
            <person name="Parey E."/>
            <person name="Roest-Crollius H."/>
            <person name="Braasch I."/>
            <person name="Postlethwait J."/>
            <person name="Bobe J."/>
            <person name="Montfort J."/>
            <person name="Bouchez O."/>
            <person name="Begum T."/>
            <person name="Mejri S."/>
            <person name="Adams A."/>
            <person name="Chen W.-J."/>
            <person name="Guiguen Y."/>
        </authorList>
    </citation>
    <scope>NUCLEOTIDE SEQUENCE</scope>
    <source>
        <tissue evidence="4">Blood</tissue>
    </source>
</reference>
<keyword evidence="1" id="KW-0472">Membrane</keyword>
<protein>
    <recommendedName>
        <fullName evidence="3">Ig-like domain-containing protein</fullName>
    </recommendedName>
</protein>
<dbReference type="PROSITE" id="PS50835">
    <property type="entry name" value="IG_LIKE"/>
    <property type="match status" value="1"/>
</dbReference>
<organism evidence="4 5">
    <name type="scientific">Albula goreensis</name>
    <dbReference type="NCBI Taxonomy" id="1534307"/>
    <lineage>
        <taxon>Eukaryota</taxon>
        <taxon>Metazoa</taxon>
        <taxon>Chordata</taxon>
        <taxon>Craniata</taxon>
        <taxon>Vertebrata</taxon>
        <taxon>Euteleostomi</taxon>
        <taxon>Actinopterygii</taxon>
        <taxon>Neopterygii</taxon>
        <taxon>Teleostei</taxon>
        <taxon>Albuliformes</taxon>
        <taxon>Albulidae</taxon>
        <taxon>Albula</taxon>
    </lineage>
</organism>
<keyword evidence="2" id="KW-0732">Signal</keyword>
<dbReference type="AlphaFoldDB" id="A0A8T3DR92"/>
<keyword evidence="1" id="KW-1133">Transmembrane helix</keyword>
<feature type="signal peptide" evidence="2">
    <location>
        <begin position="1"/>
        <end position="19"/>
    </location>
</feature>
<dbReference type="EMBL" id="JAERUA010000008">
    <property type="protein sequence ID" value="KAI1896785.1"/>
    <property type="molecule type" value="Genomic_DNA"/>
</dbReference>
<evidence type="ECO:0000259" key="3">
    <source>
        <dbReference type="PROSITE" id="PS50835"/>
    </source>
</evidence>
<feature type="transmembrane region" description="Helical" evidence="1">
    <location>
        <begin position="176"/>
        <end position="197"/>
    </location>
</feature>
<dbReference type="InterPro" id="IPR013783">
    <property type="entry name" value="Ig-like_fold"/>
</dbReference>
<dbReference type="InterPro" id="IPR007110">
    <property type="entry name" value="Ig-like_dom"/>
</dbReference>
<evidence type="ECO:0000256" key="1">
    <source>
        <dbReference type="SAM" id="Phobius"/>
    </source>
</evidence>
<evidence type="ECO:0000256" key="2">
    <source>
        <dbReference type="SAM" id="SignalP"/>
    </source>
</evidence>
<keyword evidence="5" id="KW-1185">Reference proteome</keyword>
<evidence type="ECO:0000313" key="4">
    <source>
        <dbReference type="EMBL" id="KAI1896785.1"/>
    </source>
</evidence>
<dbReference type="OrthoDB" id="9942764at2759"/>
<accession>A0A8T3DR92</accession>
<feature type="chain" id="PRO_5035874942" description="Ig-like domain-containing protein" evidence="2">
    <location>
        <begin position="20"/>
        <end position="238"/>
    </location>
</feature>
<comment type="caution">
    <text evidence="4">The sequence shown here is derived from an EMBL/GenBank/DDBJ whole genome shotgun (WGS) entry which is preliminary data.</text>
</comment>
<gene>
    <name evidence="4" type="ORF">AGOR_G00098390</name>
</gene>